<evidence type="ECO:0000313" key="1">
    <source>
        <dbReference type="EMBL" id="OAR01408.1"/>
    </source>
</evidence>
<dbReference type="AlphaFoldDB" id="A0A179IFL2"/>
<sequence>MSRGPLPSELCLLSSLPSRKIDDKVRVTAYSTSTACITLGHLYPRGTNVAVTVNVELLLETLASEATRTGEWVNVIGYVKGVVGRERAAVQALMVWPAGPMDIQQYEAALDNVQGGDGGGGGGLERSS</sequence>
<organism evidence="1 2">
    <name type="scientific">Cordyceps confragosa</name>
    <name type="common">Lecanicillium lecanii</name>
    <dbReference type="NCBI Taxonomy" id="2714763"/>
    <lineage>
        <taxon>Eukaryota</taxon>
        <taxon>Fungi</taxon>
        <taxon>Dikarya</taxon>
        <taxon>Ascomycota</taxon>
        <taxon>Pezizomycotina</taxon>
        <taxon>Sordariomycetes</taxon>
        <taxon>Hypocreomycetidae</taxon>
        <taxon>Hypocreales</taxon>
        <taxon>Cordycipitaceae</taxon>
        <taxon>Akanthomyces</taxon>
    </lineage>
</organism>
<keyword evidence="2" id="KW-1185">Reference proteome</keyword>
<dbReference type="EMBL" id="LUKN01001163">
    <property type="protein sequence ID" value="OAR01408.1"/>
    <property type="molecule type" value="Genomic_DNA"/>
</dbReference>
<dbReference type="InterPro" id="IPR024222">
    <property type="entry name" value="Ten1_fungal"/>
</dbReference>
<protein>
    <recommendedName>
        <fullName evidence="3">CST complex subunit Ten1</fullName>
    </recommendedName>
</protein>
<dbReference type="InterPro" id="IPR012340">
    <property type="entry name" value="NA-bd_OB-fold"/>
</dbReference>
<dbReference type="Proteomes" id="UP000243081">
    <property type="component" value="Unassembled WGS sequence"/>
</dbReference>
<accession>A0A179IFL2</accession>
<dbReference type="OrthoDB" id="5275361at2759"/>
<reference evidence="1 2" key="1">
    <citation type="submission" date="2016-03" db="EMBL/GenBank/DDBJ databases">
        <title>Fine-scale spatial genetic structure of a fungal parasite of coffee scale insects.</title>
        <authorList>
            <person name="Jackson D."/>
            <person name="Zemenick K.A."/>
            <person name="Malloure B."/>
            <person name="Quandt C.A."/>
            <person name="James T.Y."/>
        </authorList>
    </citation>
    <scope>NUCLEOTIDE SEQUENCE [LARGE SCALE GENOMIC DNA]</scope>
    <source>
        <strain evidence="1 2">UM487</strain>
    </source>
</reference>
<gene>
    <name evidence="1" type="ORF">LLEC1_04073</name>
</gene>
<dbReference type="GO" id="GO:0016233">
    <property type="term" value="P:telomere capping"/>
    <property type="evidence" value="ECO:0007669"/>
    <property type="project" value="InterPro"/>
</dbReference>
<comment type="caution">
    <text evidence="1">The sequence shown here is derived from an EMBL/GenBank/DDBJ whole genome shotgun (WGS) entry which is preliminary data.</text>
</comment>
<evidence type="ECO:0000313" key="2">
    <source>
        <dbReference type="Proteomes" id="UP000243081"/>
    </source>
</evidence>
<name>A0A179IFL2_CORDF</name>
<dbReference type="GO" id="GO:0043047">
    <property type="term" value="F:single-stranded telomeric DNA binding"/>
    <property type="evidence" value="ECO:0007669"/>
    <property type="project" value="InterPro"/>
</dbReference>
<proteinExistence type="predicted"/>
<dbReference type="GO" id="GO:1990879">
    <property type="term" value="C:CST complex"/>
    <property type="evidence" value="ECO:0007669"/>
    <property type="project" value="InterPro"/>
</dbReference>
<evidence type="ECO:0008006" key="3">
    <source>
        <dbReference type="Google" id="ProtNLM"/>
    </source>
</evidence>
<dbReference type="Gene3D" id="2.40.50.140">
    <property type="entry name" value="Nucleic acid-binding proteins"/>
    <property type="match status" value="1"/>
</dbReference>
<dbReference type="Pfam" id="PF12658">
    <property type="entry name" value="Ten1"/>
    <property type="match status" value="1"/>
</dbReference>
<dbReference type="OMA" id="GCVTHYT"/>